<evidence type="ECO:0000259" key="1">
    <source>
        <dbReference type="Pfam" id="PF01965"/>
    </source>
</evidence>
<dbReference type="GO" id="GO:0005737">
    <property type="term" value="C:cytoplasm"/>
    <property type="evidence" value="ECO:0007669"/>
    <property type="project" value="TreeGrafter"/>
</dbReference>
<accession>A0A3E3I8N3</accession>
<evidence type="ECO:0000313" key="3">
    <source>
        <dbReference type="EMBL" id="RGE69161.1"/>
    </source>
</evidence>
<dbReference type="GeneID" id="97986351"/>
<dbReference type="NCBIfam" id="TIGR01383">
    <property type="entry name" value="not_thiJ"/>
    <property type="match status" value="1"/>
</dbReference>
<dbReference type="SUPFAM" id="SSF52317">
    <property type="entry name" value="Class I glutamine amidotransferase-like"/>
    <property type="match status" value="1"/>
</dbReference>
<organism evidence="2 4">
    <name type="scientific">Eisenbergiella massiliensis</name>
    <dbReference type="NCBI Taxonomy" id="1720294"/>
    <lineage>
        <taxon>Bacteria</taxon>
        <taxon>Bacillati</taxon>
        <taxon>Bacillota</taxon>
        <taxon>Clostridia</taxon>
        <taxon>Lachnospirales</taxon>
        <taxon>Lachnospiraceae</taxon>
        <taxon>Eisenbergiella</taxon>
    </lineage>
</organism>
<dbReference type="PANTHER" id="PTHR48094">
    <property type="entry name" value="PROTEIN/NUCLEIC ACID DEGLYCASE DJ-1-RELATED"/>
    <property type="match status" value="1"/>
</dbReference>
<dbReference type="Proteomes" id="UP000261166">
    <property type="component" value="Unassembled WGS sequence"/>
</dbReference>
<reference evidence="2 5" key="1">
    <citation type="submission" date="2018-08" db="EMBL/GenBank/DDBJ databases">
        <title>A genome reference for cultivated species of the human gut microbiota.</title>
        <authorList>
            <person name="Zou Y."/>
            <person name="Xue W."/>
            <person name="Luo G."/>
        </authorList>
    </citation>
    <scope>NUCLEOTIDE SEQUENCE [LARGE SCALE GENOMIC DNA]</scope>
    <source>
        <strain evidence="3 5">AF26-4BH</strain>
        <strain evidence="2">TF05-5AC</strain>
    </source>
</reference>
<dbReference type="Proteomes" id="UP000260812">
    <property type="component" value="Unassembled WGS sequence"/>
</dbReference>
<gene>
    <name evidence="3" type="ORF">DWY69_18945</name>
    <name evidence="2" type="ORF">DXC51_05505</name>
</gene>
<dbReference type="EMBL" id="QVLU01000018">
    <property type="protein sequence ID" value="RGE69161.1"/>
    <property type="molecule type" value="Genomic_DNA"/>
</dbReference>
<dbReference type="AlphaFoldDB" id="A0A3E3I8N3"/>
<feature type="domain" description="DJ-1/PfpI" evidence="1">
    <location>
        <begin position="3"/>
        <end position="165"/>
    </location>
</feature>
<name>A0A3E3I8N3_9FIRM</name>
<evidence type="ECO:0000313" key="2">
    <source>
        <dbReference type="EMBL" id="RGE63419.1"/>
    </source>
</evidence>
<protein>
    <submittedName>
        <fullName evidence="2">DJ-1 family protein</fullName>
    </submittedName>
</protein>
<dbReference type="RefSeq" id="WP_025488945.1">
    <property type="nucleotide sequence ID" value="NZ_CALBAU010000293.1"/>
</dbReference>
<dbReference type="Pfam" id="PF01965">
    <property type="entry name" value="DJ-1_PfpI"/>
    <property type="match status" value="1"/>
</dbReference>
<sequence>MSRIGIFFAEGYEEVEALTVVDLARRAGLEIDMISVTGGREVTGSHGITVKMDKVFSEVDFGGLDMLVLPGGLPGTKNLENCQELMEKLDEFYASENKYVAAVCAAPSIFGHRGYLKGRRATSFPDFECHLEGSVVTHGSAEVDGNVVTGRGMGCAIPFGLAIVELFQGKNAADALAEKIVYTR</sequence>
<dbReference type="OrthoDB" id="9800516at2"/>
<dbReference type="InterPro" id="IPR050325">
    <property type="entry name" value="Prot/Nucl_acid_deglycase"/>
</dbReference>
<dbReference type="CDD" id="cd03135">
    <property type="entry name" value="GATase1_DJ-1"/>
    <property type="match status" value="1"/>
</dbReference>
<dbReference type="PANTHER" id="PTHR48094:SF12">
    <property type="entry name" value="PARKINSON DISEASE PROTEIN 7 HOMOLOG"/>
    <property type="match status" value="1"/>
</dbReference>
<keyword evidence="4" id="KW-1185">Reference proteome</keyword>
<comment type="caution">
    <text evidence="2">The sequence shown here is derived from an EMBL/GenBank/DDBJ whole genome shotgun (WGS) entry which is preliminary data.</text>
</comment>
<dbReference type="InterPro" id="IPR002818">
    <property type="entry name" value="DJ-1/PfpI"/>
</dbReference>
<evidence type="ECO:0000313" key="5">
    <source>
        <dbReference type="Proteomes" id="UP000261166"/>
    </source>
</evidence>
<dbReference type="InterPro" id="IPR006287">
    <property type="entry name" value="DJ-1"/>
</dbReference>
<dbReference type="InterPro" id="IPR029062">
    <property type="entry name" value="Class_I_gatase-like"/>
</dbReference>
<dbReference type="EMBL" id="QVLV01000003">
    <property type="protein sequence ID" value="RGE63419.1"/>
    <property type="molecule type" value="Genomic_DNA"/>
</dbReference>
<evidence type="ECO:0000313" key="4">
    <source>
        <dbReference type="Proteomes" id="UP000260812"/>
    </source>
</evidence>
<dbReference type="Gene3D" id="3.40.50.880">
    <property type="match status" value="1"/>
</dbReference>
<proteinExistence type="predicted"/>